<gene>
    <name evidence="2" type="ORF">OS493_018182</name>
</gene>
<feature type="coiled-coil region" evidence="1">
    <location>
        <begin position="149"/>
        <end position="176"/>
    </location>
</feature>
<protein>
    <recommendedName>
        <fullName evidence="4">SAM domain-containing protein</fullName>
    </recommendedName>
</protein>
<evidence type="ECO:0000313" key="2">
    <source>
        <dbReference type="EMBL" id="KAJ7360189.1"/>
    </source>
</evidence>
<keyword evidence="1" id="KW-0175">Coiled coil</keyword>
<accession>A0A9X0CLT5</accession>
<organism evidence="2 3">
    <name type="scientific">Desmophyllum pertusum</name>
    <dbReference type="NCBI Taxonomy" id="174260"/>
    <lineage>
        <taxon>Eukaryota</taxon>
        <taxon>Metazoa</taxon>
        <taxon>Cnidaria</taxon>
        <taxon>Anthozoa</taxon>
        <taxon>Hexacorallia</taxon>
        <taxon>Scleractinia</taxon>
        <taxon>Caryophylliina</taxon>
        <taxon>Caryophylliidae</taxon>
        <taxon>Desmophyllum</taxon>
    </lineage>
</organism>
<dbReference type="OrthoDB" id="5990145at2759"/>
<dbReference type="EMBL" id="MU827311">
    <property type="protein sequence ID" value="KAJ7360189.1"/>
    <property type="molecule type" value="Genomic_DNA"/>
</dbReference>
<keyword evidence="3" id="KW-1185">Reference proteome</keyword>
<evidence type="ECO:0008006" key="4">
    <source>
        <dbReference type="Google" id="ProtNLM"/>
    </source>
</evidence>
<reference evidence="2" key="1">
    <citation type="submission" date="2023-01" db="EMBL/GenBank/DDBJ databases">
        <title>Genome assembly of the deep-sea coral Lophelia pertusa.</title>
        <authorList>
            <person name="Herrera S."/>
            <person name="Cordes E."/>
        </authorList>
    </citation>
    <scope>NUCLEOTIDE SEQUENCE</scope>
    <source>
        <strain evidence="2">USNM1676648</strain>
        <tissue evidence="2">Polyp</tissue>
    </source>
</reference>
<proteinExistence type="predicted"/>
<evidence type="ECO:0000313" key="3">
    <source>
        <dbReference type="Proteomes" id="UP001163046"/>
    </source>
</evidence>
<name>A0A9X0CLT5_9CNID</name>
<dbReference type="AlphaFoldDB" id="A0A9X0CLT5"/>
<sequence>MAGNEFGVSEVYNWLSSISHGLNIERLAPEFERRGFLSKHSLKYMAQNDLEIIINSPDKLLLAEKRILEKELEELKKPPLQPKELFPVPYTGSLQVVNNHINSAVVGSSSNVSVEGAGASLEKQSAANESTQQSTSYLEKKGGELTENLSIIQTQIRSATDQLETVRNQYEQASSKANGRRGKLCT</sequence>
<comment type="caution">
    <text evidence="2">The sequence shown here is derived from an EMBL/GenBank/DDBJ whole genome shotgun (WGS) entry which is preliminary data.</text>
</comment>
<evidence type="ECO:0000256" key="1">
    <source>
        <dbReference type="SAM" id="Coils"/>
    </source>
</evidence>
<dbReference type="Proteomes" id="UP001163046">
    <property type="component" value="Unassembled WGS sequence"/>
</dbReference>